<evidence type="ECO:0000256" key="1">
    <source>
        <dbReference type="SAM" id="Phobius"/>
    </source>
</evidence>
<reference evidence="4 5" key="1">
    <citation type="journal article" date="2016" name="Nat. Commun.">
        <title>Thousands of microbial genomes shed light on interconnected biogeochemical processes in an aquifer system.</title>
        <authorList>
            <person name="Anantharaman K."/>
            <person name="Brown C.T."/>
            <person name="Hug L.A."/>
            <person name="Sharon I."/>
            <person name="Castelle C.J."/>
            <person name="Probst A.J."/>
            <person name="Thomas B.C."/>
            <person name="Singh A."/>
            <person name="Wilkins M.J."/>
            <person name="Karaoz U."/>
            <person name="Brodie E.L."/>
            <person name="Williams K.H."/>
            <person name="Hubbard S.S."/>
            <person name="Banfield J.F."/>
        </authorList>
    </citation>
    <scope>NUCLEOTIDE SEQUENCE [LARGE SCALE GENOMIC DNA]</scope>
</reference>
<dbReference type="PANTHER" id="PTHR42208">
    <property type="entry name" value="HEAVY METAL TRANSPORTER-RELATED"/>
    <property type="match status" value="1"/>
</dbReference>
<dbReference type="Pfam" id="PF13386">
    <property type="entry name" value="DsbD_2"/>
    <property type="match status" value="1"/>
</dbReference>
<accession>A0A1F5EWH2</accession>
<feature type="transmembrane region" description="Helical" evidence="1">
    <location>
        <begin position="201"/>
        <end position="225"/>
    </location>
</feature>
<keyword evidence="1" id="KW-1133">Transmembrane helix</keyword>
<evidence type="ECO:0000259" key="2">
    <source>
        <dbReference type="Pfam" id="PF13386"/>
    </source>
</evidence>
<dbReference type="PANTHER" id="PTHR42208:SF1">
    <property type="entry name" value="HEAVY METAL TRANSPORTER"/>
    <property type="match status" value="1"/>
</dbReference>
<evidence type="ECO:0000313" key="4">
    <source>
        <dbReference type="EMBL" id="OGD71753.1"/>
    </source>
</evidence>
<keyword evidence="1" id="KW-0472">Membrane</keyword>
<name>A0A1F5EWH2_9BACT</name>
<dbReference type="Proteomes" id="UP000177390">
    <property type="component" value="Unassembled WGS sequence"/>
</dbReference>
<protein>
    <recommendedName>
        <fullName evidence="6">Urease accessory protein UreH-like transmembrane domain-containing protein</fullName>
    </recommendedName>
</protein>
<feature type="transmembrane region" description="Helical" evidence="1">
    <location>
        <begin position="87"/>
        <end position="114"/>
    </location>
</feature>
<feature type="transmembrane region" description="Helical" evidence="1">
    <location>
        <begin position="6"/>
        <end position="30"/>
    </location>
</feature>
<dbReference type="EMBL" id="MFAH01000017">
    <property type="protein sequence ID" value="OGD71753.1"/>
    <property type="molecule type" value="Genomic_DNA"/>
</dbReference>
<sequence length="346" mass="36746">MPDSTNLFLIFITGLTTGGLSCLAVQGGLLASVISPTEEKINQKLQSQNRILPILSFLVSKLIAYTLLGALLGLLGTVVDLSPVTRGWFQIAIAIYLLGIALSMLEVHPVFRYFIITPPKFLSRLIKDQSKSKSIFAPALLGAMTVFIPCAVTQATEVIALSSASPLYGAAIMAAFILGTTPTFFAIGVAFSKVGSLFQGWFSRVAGTLLVIMAITTFNGGLGLIGSIYTLQNFYEATGFSFGTSKPIVAGAMAATRGGVQEVSIEVKSSGYFPKNITLKKGVKTRVILNTNNTGGCARSFTIPSLRLSKILPETGTETVEFTPTKTGPMVFSCSMGMYTGTFNII</sequence>
<feature type="transmembrane region" description="Helical" evidence="1">
    <location>
        <begin position="51"/>
        <end position="75"/>
    </location>
</feature>
<comment type="caution">
    <text evidence="4">The sequence shown here is derived from an EMBL/GenBank/DDBJ whole genome shotgun (WGS) entry which is preliminary data.</text>
</comment>
<feature type="domain" description="EfeO-type cupredoxin-like" evidence="3">
    <location>
        <begin position="255"/>
        <end position="342"/>
    </location>
</feature>
<dbReference type="Gene3D" id="2.60.40.420">
    <property type="entry name" value="Cupredoxins - blue copper proteins"/>
    <property type="match status" value="1"/>
</dbReference>
<feature type="transmembrane region" description="Helical" evidence="1">
    <location>
        <begin position="135"/>
        <end position="155"/>
    </location>
</feature>
<dbReference type="InterPro" id="IPR039447">
    <property type="entry name" value="UreH-like_TM_dom"/>
</dbReference>
<feature type="domain" description="Urease accessory protein UreH-like transmembrane" evidence="2">
    <location>
        <begin position="10"/>
        <end position="215"/>
    </location>
</feature>
<dbReference type="InterPro" id="IPR028096">
    <property type="entry name" value="EfeO_Cupredoxin"/>
</dbReference>
<evidence type="ECO:0008006" key="6">
    <source>
        <dbReference type="Google" id="ProtNLM"/>
    </source>
</evidence>
<dbReference type="AlphaFoldDB" id="A0A1F5EWH2"/>
<proteinExistence type="predicted"/>
<dbReference type="InterPro" id="IPR008972">
    <property type="entry name" value="Cupredoxin"/>
</dbReference>
<gene>
    <name evidence="4" type="ORF">A3D09_03185</name>
</gene>
<keyword evidence="1" id="KW-0812">Transmembrane</keyword>
<feature type="transmembrane region" description="Helical" evidence="1">
    <location>
        <begin position="167"/>
        <end position="189"/>
    </location>
</feature>
<dbReference type="Pfam" id="PF13473">
    <property type="entry name" value="Cupredoxin_1"/>
    <property type="match status" value="1"/>
</dbReference>
<evidence type="ECO:0000259" key="3">
    <source>
        <dbReference type="Pfam" id="PF13473"/>
    </source>
</evidence>
<organism evidence="4 5">
    <name type="scientific">Candidatus Collierbacteria bacterium RIFCSPHIGHO2_02_FULL_49_10</name>
    <dbReference type="NCBI Taxonomy" id="1817723"/>
    <lineage>
        <taxon>Bacteria</taxon>
        <taxon>Candidatus Collieribacteriota</taxon>
    </lineage>
</organism>
<evidence type="ECO:0000313" key="5">
    <source>
        <dbReference type="Proteomes" id="UP000177390"/>
    </source>
</evidence>
<dbReference type="SUPFAM" id="SSF49503">
    <property type="entry name" value="Cupredoxins"/>
    <property type="match status" value="1"/>
</dbReference>